<evidence type="ECO:0000256" key="5">
    <source>
        <dbReference type="SAM" id="MobiDB-lite"/>
    </source>
</evidence>
<reference evidence="8" key="1">
    <citation type="submission" date="2014-09" db="EMBL/GenBank/DDBJ databases">
        <authorList>
            <person name="Sharma Rahul"/>
            <person name="Thines Marco"/>
        </authorList>
    </citation>
    <scope>NUCLEOTIDE SEQUENCE [LARGE SCALE GENOMIC DNA]</scope>
</reference>
<keyword evidence="2 6" id="KW-0812">Transmembrane</keyword>
<dbReference type="GO" id="GO:0015095">
    <property type="term" value="F:magnesium ion transmembrane transporter activity"/>
    <property type="evidence" value="ECO:0007669"/>
    <property type="project" value="InterPro"/>
</dbReference>
<feature type="compositionally biased region" description="Acidic residues" evidence="5">
    <location>
        <begin position="476"/>
        <end position="486"/>
    </location>
</feature>
<dbReference type="GeneID" id="36401948"/>
<dbReference type="PANTHER" id="PTHR12570:SF9">
    <property type="entry name" value="MAGNESIUM TRANSPORTER NIPA8-RELATED"/>
    <property type="match status" value="1"/>
</dbReference>
<organism evidence="7 8">
    <name type="scientific">Plasmopara halstedii</name>
    <name type="common">Downy mildew of sunflower</name>
    <dbReference type="NCBI Taxonomy" id="4781"/>
    <lineage>
        <taxon>Eukaryota</taxon>
        <taxon>Sar</taxon>
        <taxon>Stramenopiles</taxon>
        <taxon>Oomycota</taxon>
        <taxon>Peronosporomycetes</taxon>
        <taxon>Peronosporales</taxon>
        <taxon>Peronosporaceae</taxon>
        <taxon>Plasmopara</taxon>
    </lineage>
</organism>
<protein>
    <submittedName>
        <fullName evidence="7">Uncharacterized protein</fullName>
    </submittedName>
</protein>
<feature type="transmembrane region" description="Helical" evidence="6">
    <location>
        <begin position="236"/>
        <end position="256"/>
    </location>
</feature>
<feature type="transmembrane region" description="Helical" evidence="6">
    <location>
        <begin position="379"/>
        <end position="401"/>
    </location>
</feature>
<dbReference type="GO" id="GO:0016020">
    <property type="term" value="C:membrane"/>
    <property type="evidence" value="ECO:0007669"/>
    <property type="project" value="UniProtKB-SubCell"/>
</dbReference>
<dbReference type="Pfam" id="PF05653">
    <property type="entry name" value="Mg_trans_NIPA"/>
    <property type="match status" value="1"/>
</dbReference>
<dbReference type="InterPro" id="IPR037185">
    <property type="entry name" value="EmrE-like"/>
</dbReference>
<dbReference type="RefSeq" id="XP_024585480.1">
    <property type="nucleotide sequence ID" value="XM_024720264.1"/>
</dbReference>
<dbReference type="AlphaFoldDB" id="A0A0P1B433"/>
<feature type="region of interest" description="Disordered" evidence="5">
    <location>
        <begin position="476"/>
        <end position="497"/>
    </location>
</feature>
<feature type="transmembrane region" description="Helical" evidence="6">
    <location>
        <begin position="197"/>
        <end position="216"/>
    </location>
</feature>
<dbReference type="InterPro" id="IPR008521">
    <property type="entry name" value="Mg_trans_NIPA"/>
</dbReference>
<feature type="region of interest" description="Disordered" evidence="5">
    <location>
        <begin position="540"/>
        <end position="606"/>
    </location>
</feature>
<accession>A0A0P1B433</accession>
<feature type="transmembrane region" description="Helical" evidence="6">
    <location>
        <begin position="140"/>
        <end position="162"/>
    </location>
</feature>
<dbReference type="EMBL" id="CCYD01003042">
    <property type="protein sequence ID" value="CEG49111.1"/>
    <property type="molecule type" value="Genomic_DNA"/>
</dbReference>
<feature type="transmembrane region" description="Helical" evidence="6">
    <location>
        <begin position="168"/>
        <end position="185"/>
    </location>
</feature>
<comment type="subcellular location">
    <subcellularLocation>
        <location evidence="1">Membrane</location>
        <topology evidence="1">Multi-pass membrane protein</topology>
    </subcellularLocation>
</comment>
<feature type="transmembrane region" description="Helical" evidence="6">
    <location>
        <begin position="277"/>
        <end position="299"/>
    </location>
</feature>
<dbReference type="Proteomes" id="UP000054928">
    <property type="component" value="Unassembled WGS sequence"/>
</dbReference>
<keyword evidence="8" id="KW-1185">Reference proteome</keyword>
<evidence type="ECO:0000256" key="4">
    <source>
        <dbReference type="ARBA" id="ARBA00023136"/>
    </source>
</evidence>
<evidence type="ECO:0000256" key="2">
    <source>
        <dbReference type="ARBA" id="ARBA00022692"/>
    </source>
</evidence>
<evidence type="ECO:0000256" key="3">
    <source>
        <dbReference type="ARBA" id="ARBA00022989"/>
    </source>
</evidence>
<keyword evidence="4 6" id="KW-0472">Membrane</keyword>
<evidence type="ECO:0000313" key="8">
    <source>
        <dbReference type="Proteomes" id="UP000054928"/>
    </source>
</evidence>
<feature type="transmembrane region" description="Helical" evidence="6">
    <location>
        <begin position="319"/>
        <end position="338"/>
    </location>
</feature>
<dbReference type="PANTHER" id="PTHR12570">
    <property type="match status" value="1"/>
</dbReference>
<dbReference type="OrthoDB" id="165382at2759"/>
<feature type="transmembrane region" description="Helical" evidence="6">
    <location>
        <begin position="98"/>
        <end position="120"/>
    </location>
</feature>
<evidence type="ECO:0000313" key="7">
    <source>
        <dbReference type="EMBL" id="CEG49111.1"/>
    </source>
</evidence>
<proteinExistence type="predicted"/>
<evidence type="ECO:0000256" key="6">
    <source>
        <dbReference type="SAM" id="Phobius"/>
    </source>
</evidence>
<name>A0A0P1B433_PLAHL</name>
<dbReference type="SUPFAM" id="SSF103481">
    <property type="entry name" value="Multidrug resistance efflux transporter EmrE"/>
    <property type="match status" value="1"/>
</dbReference>
<dbReference type="OMA" id="DNYLDMS"/>
<sequence>MDAIALEQYNKLVNVTSMDKTCENTLKQISCMTIFNVCEMGTSETLCLESCMKTIDFDCSVNMTIPISDICGDERNPLMGISDEGKCFTTTYNGPDKAVWIIGFSIAVVFSFLASIGINLQKKALKQNELMSEPLPAYRLPLWLIGFILCAVGSILDFVAFGLAPQSLLAPLAALTLVWNMVLAPCFNKEKLSKKDIVSTLIIFVGATIAVVFASHSSPSYNLNMLLELYRDPLTIVYFCIVFLTILAHYAAIKIIHDLSLTSKRHRIIQAGTPNMWSTICLVGYAGLAGTLGGQSVLFAKSTAELLKGVFNGDTDCLLQYQTYLIVVGLVICLCLQIKYLNGGLVHYDALSMVPVYQAYWVISGVLGGVIYFQEIRSFSVLQAVMFVFGIGISIFGVVLLSRRKHAPSAVSTKSKFERGFSFTASESKLEPLRNLDTRVTRVPEGAMNVEEIENNRFETSTSRDLLSSILEALSEESATEGSDDDVGIRGRQSESEMSEYANRQAIDNYLDMSTTVGLSAILGGLGFTRSEENSLLNRRISNRSSRSTRHSVDDIEVGLPAATREANSHKSLPKRRSITFSNHRSTSYKDEMDQDKKKDEDNSLV</sequence>
<evidence type="ECO:0000256" key="1">
    <source>
        <dbReference type="ARBA" id="ARBA00004141"/>
    </source>
</evidence>
<feature type="compositionally biased region" description="Basic and acidic residues" evidence="5">
    <location>
        <begin position="588"/>
        <end position="606"/>
    </location>
</feature>
<keyword evidence="3 6" id="KW-1133">Transmembrane helix</keyword>
<feature type="transmembrane region" description="Helical" evidence="6">
    <location>
        <begin position="350"/>
        <end position="373"/>
    </location>
</feature>